<reference evidence="1 2" key="1">
    <citation type="submission" date="2024-11" db="EMBL/GenBank/DDBJ databases">
        <title>A near-complete genome assembly of Cinchona calisaya.</title>
        <authorList>
            <person name="Lian D.C."/>
            <person name="Zhao X.W."/>
            <person name="Wei L."/>
        </authorList>
    </citation>
    <scope>NUCLEOTIDE SEQUENCE [LARGE SCALE GENOMIC DNA]</scope>
    <source>
        <tissue evidence="1">Nenye</tissue>
    </source>
</reference>
<name>A0ABD3AZQ5_9GENT</name>
<protein>
    <submittedName>
        <fullName evidence="1">Uncharacterized protein</fullName>
    </submittedName>
</protein>
<accession>A0ABD3AZQ5</accession>
<evidence type="ECO:0000313" key="1">
    <source>
        <dbReference type="EMBL" id="KAL3536666.1"/>
    </source>
</evidence>
<proteinExistence type="predicted"/>
<comment type="caution">
    <text evidence="1">The sequence shown here is derived from an EMBL/GenBank/DDBJ whole genome shotgun (WGS) entry which is preliminary data.</text>
</comment>
<organism evidence="1 2">
    <name type="scientific">Cinchona calisaya</name>
    <dbReference type="NCBI Taxonomy" id="153742"/>
    <lineage>
        <taxon>Eukaryota</taxon>
        <taxon>Viridiplantae</taxon>
        <taxon>Streptophyta</taxon>
        <taxon>Embryophyta</taxon>
        <taxon>Tracheophyta</taxon>
        <taxon>Spermatophyta</taxon>
        <taxon>Magnoliopsida</taxon>
        <taxon>eudicotyledons</taxon>
        <taxon>Gunneridae</taxon>
        <taxon>Pentapetalae</taxon>
        <taxon>asterids</taxon>
        <taxon>lamiids</taxon>
        <taxon>Gentianales</taxon>
        <taxon>Rubiaceae</taxon>
        <taxon>Cinchonoideae</taxon>
        <taxon>Cinchoneae</taxon>
        <taxon>Cinchona</taxon>
    </lineage>
</organism>
<gene>
    <name evidence="1" type="ORF">ACH5RR_000032</name>
</gene>
<sequence length="102" mass="11474">MLSGSRTLACFDQFLFRSAHFNTRSASCSFSVEIWSCSFSVVGPGFIPPNSCFHWFNSYRSPSLGSKDNFLLCVQIGVMMKDLDLGLYTHVWRVSESSEKVS</sequence>
<dbReference type="AlphaFoldDB" id="A0ABD3AZQ5"/>
<evidence type="ECO:0000313" key="2">
    <source>
        <dbReference type="Proteomes" id="UP001630127"/>
    </source>
</evidence>
<dbReference type="Proteomes" id="UP001630127">
    <property type="component" value="Unassembled WGS sequence"/>
</dbReference>
<keyword evidence="2" id="KW-1185">Reference proteome</keyword>
<dbReference type="EMBL" id="JBJUIK010000001">
    <property type="protein sequence ID" value="KAL3536666.1"/>
    <property type="molecule type" value="Genomic_DNA"/>
</dbReference>